<evidence type="ECO:0000313" key="3">
    <source>
        <dbReference type="Proteomes" id="UP000800039"/>
    </source>
</evidence>
<feature type="compositionally biased region" description="Polar residues" evidence="1">
    <location>
        <begin position="50"/>
        <end position="63"/>
    </location>
</feature>
<evidence type="ECO:0000313" key="2">
    <source>
        <dbReference type="EMBL" id="KAF1842067.1"/>
    </source>
</evidence>
<evidence type="ECO:0000256" key="1">
    <source>
        <dbReference type="SAM" id="MobiDB-lite"/>
    </source>
</evidence>
<dbReference type="RefSeq" id="XP_040784630.1">
    <property type="nucleotide sequence ID" value="XM_040932134.1"/>
</dbReference>
<reference evidence="2" key="1">
    <citation type="submission" date="2020-01" db="EMBL/GenBank/DDBJ databases">
        <authorList>
            <consortium name="DOE Joint Genome Institute"/>
            <person name="Haridas S."/>
            <person name="Albert R."/>
            <person name="Binder M."/>
            <person name="Bloem J."/>
            <person name="Labutti K."/>
            <person name="Salamov A."/>
            <person name="Andreopoulos B."/>
            <person name="Baker S.E."/>
            <person name="Barry K."/>
            <person name="Bills G."/>
            <person name="Bluhm B.H."/>
            <person name="Cannon C."/>
            <person name="Castanera R."/>
            <person name="Culley D.E."/>
            <person name="Daum C."/>
            <person name="Ezra D."/>
            <person name="Gonzalez J.B."/>
            <person name="Henrissat B."/>
            <person name="Kuo A."/>
            <person name="Liang C."/>
            <person name="Lipzen A."/>
            <person name="Lutzoni F."/>
            <person name="Magnuson J."/>
            <person name="Mondo S."/>
            <person name="Nolan M."/>
            <person name="Ohm R."/>
            <person name="Pangilinan J."/>
            <person name="Park H.-J."/>
            <person name="Ramirez L."/>
            <person name="Alfaro M."/>
            <person name="Sun H."/>
            <person name="Tritt A."/>
            <person name="Yoshinaga Y."/>
            <person name="Zwiers L.-H."/>
            <person name="Turgeon B.G."/>
            <person name="Goodwin S.B."/>
            <person name="Spatafora J.W."/>
            <person name="Crous P.W."/>
            <person name="Grigoriev I.V."/>
        </authorList>
    </citation>
    <scope>NUCLEOTIDE SEQUENCE</scope>
    <source>
        <strain evidence="2">CBS 394.84</strain>
    </source>
</reference>
<feature type="compositionally biased region" description="Low complexity" evidence="1">
    <location>
        <begin position="64"/>
        <end position="90"/>
    </location>
</feature>
<comment type="caution">
    <text evidence="2">The sequence shown here is derived from an EMBL/GenBank/DDBJ whole genome shotgun (WGS) entry which is preliminary data.</text>
</comment>
<dbReference type="GeneID" id="63849386"/>
<accession>A0A9P4GAW0</accession>
<feature type="compositionally biased region" description="Basic and acidic residues" evidence="1">
    <location>
        <begin position="39"/>
        <end position="49"/>
    </location>
</feature>
<dbReference type="Proteomes" id="UP000800039">
    <property type="component" value="Unassembled WGS sequence"/>
</dbReference>
<feature type="compositionally biased region" description="Basic and acidic residues" evidence="1">
    <location>
        <begin position="1"/>
        <end position="26"/>
    </location>
</feature>
<sequence>MDRYPEVKVSERECPREDWTSSRHDSGNSVNKAEMQHSSAHDTDAHKQEASTLQQQYTSFAPPSNNSQQQSDDSMASTSSSSNEINSTAIDAEYARYTDAPPPYSEKQYEGKSEQETSDMRMSDYAKEISRMMGRQLVKDLKTGTSDKPEESQ</sequence>
<gene>
    <name evidence="2" type="ORF">K460DRAFT_358738</name>
</gene>
<name>A0A9P4GAW0_9PLEO</name>
<dbReference type="EMBL" id="ML976618">
    <property type="protein sequence ID" value="KAF1842067.1"/>
    <property type="molecule type" value="Genomic_DNA"/>
</dbReference>
<proteinExistence type="predicted"/>
<feature type="region of interest" description="Disordered" evidence="1">
    <location>
        <begin position="1"/>
        <end position="120"/>
    </location>
</feature>
<organism evidence="2 3">
    <name type="scientific">Cucurbitaria berberidis CBS 394.84</name>
    <dbReference type="NCBI Taxonomy" id="1168544"/>
    <lineage>
        <taxon>Eukaryota</taxon>
        <taxon>Fungi</taxon>
        <taxon>Dikarya</taxon>
        <taxon>Ascomycota</taxon>
        <taxon>Pezizomycotina</taxon>
        <taxon>Dothideomycetes</taxon>
        <taxon>Pleosporomycetidae</taxon>
        <taxon>Pleosporales</taxon>
        <taxon>Pleosporineae</taxon>
        <taxon>Cucurbitariaceae</taxon>
        <taxon>Cucurbitaria</taxon>
    </lineage>
</organism>
<keyword evidence="3" id="KW-1185">Reference proteome</keyword>
<dbReference type="OrthoDB" id="3772124at2759"/>
<protein>
    <submittedName>
        <fullName evidence="2">Uncharacterized protein</fullName>
    </submittedName>
</protein>
<dbReference type="AlphaFoldDB" id="A0A9P4GAW0"/>
<feature type="compositionally biased region" description="Basic and acidic residues" evidence="1">
    <location>
        <begin position="107"/>
        <end position="120"/>
    </location>
</feature>